<evidence type="ECO:0000256" key="4">
    <source>
        <dbReference type="ARBA" id="ARBA00022989"/>
    </source>
</evidence>
<feature type="compositionally biased region" description="Acidic residues" evidence="6">
    <location>
        <begin position="464"/>
        <end position="485"/>
    </location>
</feature>
<feature type="compositionally biased region" description="Basic and acidic residues" evidence="6">
    <location>
        <begin position="252"/>
        <end position="268"/>
    </location>
</feature>
<evidence type="ECO:0000256" key="5">
    <source>
        <dbReference type="ARBA" id="ARBA00023136"/>
    </source>
</evidence>
<feature type="compositionally biased region" description="Polar residues" evidence="6">
    <location>
        <begin position="108"/>
        <end position="117"/>
    </location>
</feature>
<gene>
    <name evidence="9" type="ORF">WICANDRAFT_60020</name>
</gene>
<dbReference type="InterPro" id="IPR031968">
    <property type="entry name" value="VASt"/>
</dbReference>
<evidence type="ECO:0000256" key="6">
    <source>
        <dbReference type="SAM" id="MobiDB-lite"/>
    </source>
</evidence>
<evidence type="ECO:0000259" key="8">
    <source>
        <dbReference type="PROSITE" id="PS51778"/>
    </source>
</evidence>
<reference evidence="9 10" key="1">
    <citation type="journal article" date="2016" name="Proc. Natl. Acad. Sci. U.S.A.">
        <title>Comparative genomics of biotechnologically important yeasts.</title>
        <authorList>
            <person name="Riley R."/>
            <person name="Haridas S."/>
            <person name="Wolfe K.H."/>
            <person name="Lopes M.R."/>
            <person name="Hittinger C.T."/>
            <person name="Goeker M."/>
            <person name="Salamov A.A."/>
            <person name="Wisecaver J.H."/>
            <person name="Long T.M."/>
            <person name="Calvey C.H."/>
            <person name="Aerts A.L."/>
            <person name="Barry K.W."/>
            <person name="Choi C."/>
            <person name="Clum A."/>
            <person name="Coughlan A.Y."/>
            <person name="Deshpande S."/>
            <person name="Douglass A.P."/>
            <person name="Hanson S.J."/>
            <person name="Klenk H.-P."/>
            <person name="LaButti K.M."/>
            <person name="Lapidus A."/>
            <person name="Lindquist E.A."/>
            <person name="Lipzen A.M."/>
            <person name="Meier-Kolthoff J.P."/>
            <person name="Ohm R.A."/>
            <person name="Otillar R.P."/>
            <person name="Pangilinan J.L."/>
            <person name="Peng Y."/>
            <person name="Rokas A."/>
            <person name="Rosa C.A."/>
            <person name="Scheuner C."/>
            <person name="Sibirny A.A."/>
            <person name="Slot J.C."/>
            <person name="Stielow J.B."/>
            <person name="Sun H."/>
            <person name="Kurtzman C.P."/>
            <person name="Blackwell M."/>
            <person name="Grigoriev I.V."/>
            <person name="Jeffries T.W."/>
        </authorList>
    </citation>
    <scope>NUCLEOTIDE SEQUENCE [LARGE SCALE GENOMIC DNA]</scope>
    <source>
        <strain evidence="10">ATCC 58044 / CBS 1984 / NCYC 433 / NRRL Y-366-8</strain>
    </source>
</reference>
<accession>A0A1E3P960</accession>
<dbReference type="Pfam" id="PF02893">
    <property type="entry name" value="GRAM"/>
    <property type="match status" value="1"/>
</dbReference>
<proteinExistence type="inferred from homology"/>
<keyword evidence="3 7" id="KW-0812">Transmembrane</keyword>
<dbReference type="GO" id="GO:0032541">
    <property type="term" value="C:cortical endoplasmic reticulum"/>
    <property type="evidence" value="ECO:0007669"/>
    <property type="project" value="TreeGrafter"/>
</dbReference>
<feature type="compositionally biased region" description="Low complexity" evidence="6">
    <location>
        <begin position="84"/>
        <end position="99"/>
    </location>
</feature>
<feature type="compositionally biased region" description="Low complexity" evidence="6">
    <location>
        <begin position="9"/>
        <end position="19"/>
    </location>
</feature>
<keyword evidence="10" id="KW-1185">Reference proteome</keyword>
<comment type="similarity">
    <text evidence="2">Belongs to the YSP2 family.</text>
</comment>
<feature type="region of interest" description="Disordered" evidence="6">
    <location>
        <begin position="451"/>
        <end position="500"/>
    </location>
</feature>
<dbReference type="GO" id="GO:0005886">
    <property type="term" value="C:plasma membrane"/>
    <property type="evidence" value="ECO:0007669"/>
    <property type="project" value="TreeGrafter"/>
</dbReference>
<feature type="region of interest" description="Disordered" evidence="6">
    <location>
        <begin position="1"/>
        <end position="144"/>
    </location>
</feature>
<evidence type="ECO:0000256" key="3">
    <source>
        <dbReference type="ARBA" id="ARBA00022692"/>
    </source>
</evidence>
<dbReference type="InterPro" id="IPR011993">
    <property type="entry name" value="PH-like_dom_sf"/>
</dbReference>
<evidence type="ECO:0000256" key="1">
    <source>
        <dbReference type="ARBA" id="ARBA00004167"/>
    </source>
</evidence>
<dbReference type="GO" id="GO:0005739">
    <property type="term" value="C:mitochondrion"/>
    <property type="evidence" value="ECO:0007669"/>
    <property type="project" value="TreeGrafter"/>
</dbReference>
<dbReference type="EMBL" id="KV454208">
    <property type="protein sequence ID" value="ODQ61946.1"/>
    <property type="molecule type" value="Genomic_DNA"/>
</dbReference>
<organism evidence="9 10">
    <name type="scientific">Wickerhamomyces anomalus (strain ATCC 58044 / CBS 1984 / NCYC 433 / NRRL Y-366-8)</name>
    <name type="common">Yeast</name>
    <name type="synonym">Hansenula anomala</name>
    <dbReference type="NCBI Taxonomy" id="683960"/>
    <lineage>
        <taxon>Eukaryota</taxon>
        <taxon>Fungi</taxon>
        <taxon>Dikarya</taxon>
        <taxon>Ascomycota</taxon>
        <taxon>Saccharomycotina</taxon>
        <taxon>Saccharomycetes</taxon>
        <taxon>Phaffomycetales</taxon>
        <taxon>Wickerhamomycetaceae</taxon>
        <taxon>Wickerhamomyces</taxon>
    </lineage>
</organism>
<dbReference type="GO" id="GO:0005789">
    <property type="term" value="C:endoplasmic reticulum membrane"/>
    <property type="evidence" value="ECO:0007669"/>
    <property type="project" value="TreeGrafter"/>
</dbReference>
<sequence length="897" mass="98678">MDTMDDAWSYSYPSSLESLPLPPLSSTNGDKVDSEVAGGAQGNGKPNGKDREKLKIVTEQPKEIKLESPIALRRDSTGNDSTKAGSSPPKPSAMSAPQPALLPRHRNSTTTSQNNLAKSAPADPHTTKHDVESLPADNSSTSSINDTATDLAMIQNQSPPSTPVQGSNFFNNMISTLSFNKGKDGKPSTSMNSIDENGVVTVTMDSHSRTNSHGGSAKDSTTSPSMLSYRRDKRSKRRNTSASSIDIPKSPLVEDKSITEETSPKSETFDTSNYVDEKFKDTSYRYATITRNNDFHKLFKSIPADERLLDDFSCALSREILLQGRLYVTEKNICFNSNLLGWVTNLVIPYADISKFEKTATAGLFPNGIAINLNNGNKHYFASFLSRDSTYNLLTEVWEASDDQANNLSQVNTNSFQSTEGEALVSKDLNLGTEKYDADEYQKALLSIDGDTRTNRRNTSGSDEFYDDDDDDDDDDEEDDSDESSNSEYSGSGKVSEAGKVVSSSQQVVYKAKNTSVYAYTGPDGHQSTSSGIDYTAMQEVILAEENIKCPPGLLFEILFGPNNDLTLQFLGSQGGSNFSKFSDYERNDEGKKERNYNYTKALNYSIGPKSTKCYVQEAIVSLDYDGCTNVLSTTKTPDVPSGNAFSVKTRYVMTWGPENTTNLVISFKVDWTGKSWVKSMIDKSCLSGQEEATKQLIPLVKKIVDDNTFATEEEIKIENNIEPLADAKRADIDAKSLSSAKVTPSTPDSFIPEFSAFNIAVLALLSGILLLQVGILRSIRSVPEKTFSFGVLSEIDKSTENVLFKGEEVLLWNWLNERAGNLDLSQAEKTGVLKNDIDQVINKWVSNDLNSKESKKLIKTFEHHLNSYSEKALNKMKDEQHQQKAAALKAAIKALL</sequence>
<dbReference type="STRING" id="683960.A0A1E3P960"/>
<name>A0A1E3P960_WICAA</name>
<evidence type="ECO:0000256" key="2">
    <source>
        <dbReference type="ARBA" id="ARBA00006582"/>
    </source>
</evidence>
<dbReference type="InterPro" id="IPR051482">
    <property type="entry name" value="Cholesterol_transport"/>
</dbReference>
<dbReference type="InterPro" id="IPR004182">
    <property type="entry name" value="GRAM"/>
</dbReference>
<feature type="transmembrane region" description="Helical" evidence="7">
    <location>
        <begin position="755"/>
        <end position="777"/>
    </location>
</feature>
<evidence type="ECO:0000256" key="7">
    <source>
        <dbReference type="SAM" id="Phobius"/>
    </source>
</evidence>
<protein>
    <recommendedName>
        <fullName evidence="8">VASt domain-containing protein</fullName>
    </recommendedName>
</protein>
<evidence type="ECO:0000313" key="9">
    <source>
        <dbReference type="EMBL" id="ODQ61946.1"/>
    </source>
</evidence>
<dbReference type="SMART" id="SM00568">
    <property type="entry name" value="GRAM"/>
    <property type="match status" value="1"/>
</dbReference>
<evidence type="ECO:0000313" key="10">
    <source>
        <dbReference type="Proteomes" id="UP000094112"/>
    </source>
</evidence>
<feature type="compositionally biased region" description="Basic and acidic residues" evidence="6">
    <location>
        <begin position="47"/>
        <end position="77"/>
    </location>
</feature>
<dbReference type="CDD" id="cd13220">
    <property type="entry name" value="PH-GRAM_GRAMDC"/>
    <property type="match status" value="1"/>
</dbReference>
<feature type="domain" description="VASt" evidence="8">
    <location>
        <begin position="539"/>
        <end position="709"/>
    </location>
</feature>
<dbReference type="Pfam" id="PF16016">
    <property type="entry name" value="VASt"/>
    <property type="match status" value="1"/>
</dbReference>
<feature type="compositionally biased region" description="Polar residues" evidence="6">
    <location>
        <begin position="205"/>
        <end position="226"/>
    </location>
</feature>
<dbReference type="PANTHER" id="PTHR23319:SF4">
    <property type="entry name" value="GRAM DOMAIN CONTAINING 1B, ISOFORM E"/>
    <property type="match status" value="1"/>
</dbReference>
<dbReference type="PANTHER" id="PTHR23319">
    <property type="entry name" value="GRAM DOMAIN CONTAINING 1B, ISOFORM E"/>
    <property type="match status" value="1"/>
</dbReference>
<dbReference type="Gene3D" id="2.30.29.30">
    <property type="entry name" value="Pleckstrin-homology domain (PH domain)/Phosphotyrosine-binding domain (PTB)"/>
    <property type="match status" value="1"/>
</dbReference>
<dbReference type="GeneID" id="30200167"/>
<dbReference type="GO" id="GO:0120015">
    <property type="term" value="F:sterol transfer activity"/>
    <property type="evidence" value="ECO:0007669"/>
    <property type="project" value="TreeGrafter"/>
</dbReference>
<dbReference type="GO" id="GO:0032934">
    <property type="term" value="F:sterol binding"/>
    <property type="evidence" value="ECO:0007669"/>
    <property type="project" value="TreeGrafter"/>
</dbReference>
<keyword evidence="4 7" id="KW-1133">Transmembrane helix</keyword>
<dbReference type="PROSITE" id="PS51778">
    <property type="entry name" value="VAST"/>
    <property type="match status" value="1"/>
</dbReference>
<dbReference type="AlphaFoldDB" id="A0A1E3P960"/>
<comment type="subcellular location">
    <subcellularLocation>
        <location evidence="1">Membrane</location>
        <topology evidence="1">Single-pass membrane protein</topology>
    </subcellularLocation>
</comment>
<dbReference type="RefSeq" id="XP_019041153.1">
    <property type="nucleotide sequence ID" value="XM_019182921.1"/>
</dbReference>
<dbReference type="OrthoDB" id="2162691at2759"/>
<feature type="region of interest" description="Disordered" evidence="6">
    <location>
        <begin position="205"/>
        <end position="270"/>
    </location>
</feature>
<dbReference type="GO" id="GO:0032366">
    <property type="term" value="P:intracellular sterol transport"/>
    <property type="evidence" value="ECO:0007669"/>
    <property type="project" value="TreeGrafter"/>
</dbReference>
<keyword evidence="5 7" id="KW-0472">Membrane</keyword>
<dbReference type="Proteomes" id="UP000094112">
    <property type="component" value="Unassembled WGS sequence"/>
</dbReference>
<dbReference type="GO" id="GO:0140268">
    <property type="term" value="C:endoplasmic reticulum-plasma membrane contact site"/>
    <property type="evidence" value="ECO:0007669"/>
    <property type="project" value="TreeGrafter"/>
</dbReference>